<accession>A0A2R7Z0U6</accession>
<keyword evidence="3" id="KW-1185">Reference proteome</keyword>
<dbReference type="Proteomes" id="UP000244867">
    <property type="component" value="Unassembled WGS sequence"/>
</dbReference>
<protein>
    <recommendedName>
        <fullName evidence="4">Lytic transglycosylase domain-containing protein</fullName>
    </recommendedName>
</protein>
<feature type="compositionally biased region" description="Basic and acidic residues" evidence="1">
    <location>
        <begin position="104"/>
        <end position="115"/>
    </location>
</feature>
<name>A0A2R7Z0U6_9ACTN</name>
<organism evidence="2 3">
    <name type="scientific">Nocardioides currus</name>
    <dbReference type="NCBI Taxonomy" id="2133958"/>
    <lineage>
        <taxon>Bacteria</taxon>
        <taxon>Bacillati</taxon>
        <taxon>Actinomycetota</taxon>
        <taxon>Actinomycetes</taxon>
        <taxon>Propionibacteriales</taxon>
        <taxon>Nocardioidaceae</taxon>
        <taxon>Nocardioides</taxon>
    </lineage>
</organism>
<reference evidence="2 3" key="1">
    <citation type="submission" date="2018-03" db="EMBL/GenBank/DDBJ databases">
        <authorList>
            <person name="Keele B.F."/>
        </authorList>
    </citation>
    <scope>NUCLEOTIDE SEQUENCE [LARGE SCALE GENOMIC DNA]</scope>
    <source>
        <strain evidence="2 3">IB-3</strain>
    </source>
</reference>
<evidence type="ECO:0008006" key="4">
    <source>
        <dbReference type="Google" id="ProtNLM"/>
    </source>
</evidence>
<dbReference type="SUPFAM" id="SSF53955">
    <property type="entry name" value="Lysozyme-like"/>
    <property type="match status" value="1"/>
</dbReference>
<evidence type="ECO:0000256" key="1">
    <source>
        <dbReference type="SAM" id="MobiDB-lite"/>
    </source>
</evidence>
<sequence>MTKPDKYVPKHRAPGKHKAVRSAPRQALRTSVVLTGVAAAATGLVVSNGVLGTPAGTAAGDLAAAAVRGTDATSSAADKNAATDSATATDAQLERRAGTAVVSRSDRRGATDARKVAALSGSNGPAITRTEDLSTGDPRDIARALLPEYGFGDSEFDCLDSLYMSESGWRIDADNPSSSAYGIPQALTQLHDLPADYMTSAESQIRWGLGYIQDTYGTPCGAWSFKSGHGWY</sequence>
<feature type="region of interest" description="Disordered" evidence="1">
    <location>
        <begin position="73"/>
        <end position="128"/>
    </location>
</feature>
<feature type="region of interest" description="Disordered" evidence="1">
    <location>
        <begin position="1"/>
        <end position="26"/>
    </location>
</feature>
<evidence type="ECO:0000313" key="2">
    <source>
        <dbReference type="EMBL" id="PUA82247.1"/>
    </source>
</evidence>
<proteinExistence type="predicted"/>
<dbReference type="AlphaFoldDB" id="A0A2R7Z0U6"/>
<dbReference type="EMBL" id="PYXZ01000001">
    <property type="protein sequence ID" value="PUA82247.1"/>
    <property type="molecule type" value="Genomic_DNA"/>
</dbReference>
<gene>
    <name evidence="2" type="ORF">C7S10_00325</name>
</gene>
<feature type="compositionally biased region" description="Basic residues" evidence="1">
    <location>
        <begin position="9"/>
        <end position="20"/>
    </location>
</feature>
<dbReference type="RefSeq" id="WP_108342433.1">
    <property type="nucleotide sequence ID" value="NZ_PYXZ01000001.1"/>
</dbReference>
<feature type="compositionally biased region" description="Low complexity" evidence="1">
    <location>
        <begin position="73"/>
        <end position="91"/>
    </location>
</feature>
<dbReference type="OrthoDB" id="9766277at2"/>
<evidence type="ECO:0000313" key="3">
    <source>
        <dbReference type="Proteomes" id="UP000244867"/>
    </source>
</evidence>
<comment type="caution">
    <text evidence="2">The sequence shown here is derived from an EMBL/GenBank/DDBJ whole genome shotgun (WGS) entry which is preliminary data.</text>
</comment>
<dbReference type="InterPro" id="IPR023346">
    <property type="entry name" value="Lysozyme-like_dom_sf"/>
</dbReference>